<dbReference type="InterPro" id="IPR036322">
    <property type="entry name" value="WD40_repeat_dom_sf"/>
</dbReference>
<dbReference type="VEuPathDB" id="FungiDB:DNF11_3715"/>
<dbReference type="SUPFAM" id="SSF50978">
    <property type="entry name" value="WD40 repeat-like"/>
    <property type="match status" value="1"/>
</dbReference>
<feature type="region of interest" description="Disordered" evidence="1">
    <location>
        <begin position="573"/>
        <end position="628"/>
    </location>
</feature>
<proteinExistence type="predicted"/>
<sequence length="628" mass="69087">MQRYHPGIYVPARLLALSVMEDEQTRLAQSQAGDDLVGQTIAMVSCGAATLVLGVGGPMRTDVYVTVLEPGASWSASAQTSAALSTKAPIVQLVAYRDEAPRVLIRTITSLLYGTIVHDDGFRIRLHAQVHTGTHLPARQVDARPVPGAMHRAYAVDTHGTVREWDAATRRLTELASIEPVPEDRWWMLAPREPHTLFAASCYDVYTLDVRDPSPHALWSMPYSTDTLSRTHMTSILASHLDAHLLAIATTDYVQYYDVRYAHVPWHTWRHHRGFDRTLALQAAQLDETEYLFLSSQSNRLHTAYAAHPDPTRMLSFDAPTIVAHAAPPGPSPSPPCWAASNSLVWQVEQTTQGALWMQAHGPQATSRVGLAASLHKPPLARPDDGPFGGTEVTHMDFRAVYQMGLLGWLGLTDPLGTEAQTPARLEALEHVPAPLVERPHTRMERVFYAQAKHAPGASYLHAEYAVHARWTRPSTEPSSGTGPGNECVRDAEEQEALDMSLSESITDPLPPRTDEIPRNENWRWDQRSTPSCPPVAAPVALSDAARLLLCEWPVGASTETYVYQSPYRGLDFDAPPERHEGPSASQPLPTVRPVIGKSATAQTQQARGRYAAQRSSAPPRKKRLGGF</sequence>
<keyword evidence="3" id="KW-1185">Reference proteome</keyword>
<name>A0A3G2S9A1_MALR7</name>
<feature type="compositionally biased region" description="Basic and acidic residues" evidence="1">
    <location>
        <begin position="513"/>
        <end position="527"/>
    </location>
</feature>
<dbReference type="Proteomes" id="UP000269793">
    <property type="component" value="Chromosome VII"/>
</dbReference>
<accession>A0A3G2S9A1</accession>
<evidence type="ECO:0000256" key="1">
    <source>
        <dbReference type="SAM" id="MobiDB-lite"/>
    </source>
</evidence>
<protein>
    <submittedName>
        <fullName evidence="2">Uncharacterized protein</fullName>
    </submittedName>
</protein>
<feature type="region of interest" description="Disordered" evidence="1">
    <location>
        <begin position="495"/>
        <end position="530"/>
    </location>
</feature>
<dbReference type="AlphaFoldDB" id="A0A3G2S9A1"/>
<evidence type="ECO:0000313" key="2">
    <source>
        <dbReference type="EMBL" id="AYO44665.1"/>
    </source>
</evidence>
<dbReference type="STRING" id="425264.A0A3G2S9A1"/>
<evidence type="ECO:0000313" key="3">
    <source>
        <dbReference type="Proteomes" id="UP000269793"/>
    </source>
</evidence>
<dbReference type="OrthoDB" id="2382881at2759"/>
<dbReference type="EMBL" id="CP033154">
    <property type="protein sequence ID" value="AYO44665.1"/>
    <property type="molecule type" value="Genomic_DNA"/>
</dbReference>
<gene>
    <name evidence="2" type="ORF">DNF11_3715</name>
</gene>
<organism evidence="2 3">
    <name type="scientific">Malassezia restricta (strain ATCC 96810 / NBRC 103918 / CBS 7877)</name>
    <name type="common">Seborrheic dermatitis infection agent</name>
    <dbReference type="NCBI Taxonomy" id="425264"/>
    <lineage>
        <taxon>Eukaryota</taxon>
        <taxon>Fungi</taxon>
        <taxon>Dikarya</taxon>
        <taxon>Basidiomycota</taxon>
        <taxon>Ustilaginomycotina</taxon>
        <taxon>Malasseziomycetes</taxon>
        <taxon>Malasseziales</taxon>
        <taxon>Malasseziaceae</taxon>
        <taxon>Malassezia</taxon>
    </lineage>
</organism>
<reference evidence="2 3" key="1">
    <citation type="submission" date="2018-10" db="EMBL/GenBank/DDBJ databases">
        <title>Complete genome sequence of Malassezia restricta CBS 7877.</title>
        <authorList>
            <person name="Morand S.C."/>
            <person name="Bertignac M."/>
            <person name="Iltis A."/>
            <person name="Kolder I."/>
            <person name="Pirovano W."/>
            <person name="Jourdain R."/>
            <person name="Clavaud C."/>
        </authorList>
    </citation>
    <scope>NUCLEOTIDE SEQUENCE [LARGE SCALE GENOMIC DNA]</scope>
    <source>
        <strain evidence="2 3">CBS 7877</strain>
    </source>
</reference>